<sequence length="142" mass="15366">MAAQSHSQQQQQPWLETNLPQNQAQTQALQNMTSGPSYLYAPMPRAAQSPPSHSPMSFSIRQQPFQFNPTSLGFTAGGRGPGGPGSEKDSGGDSDDYDYGEDFDEGFDDDEALEFRNLQMNISTASPTPELQFPQGPSGHAV</sequence>
<reference evidence="2 3" key="1">
    <citation type="submission" date="2019-02" db="EMBL/GenBank/DDBJ databases">
        <title>Genome sequencing of the rare red list fungi Phellinidium pouzarii.</title>
        <authorList>
            <person name="Buettner E."/>
            <person name="Kellner H."/>
        </authorList>
    </citation>
    <scope>NUCLEOTIDE SEQUENCE [LARGE SCALE GENOMIC DNA]</scope>
    <source>
        <strain evidence="2 3">DSM 108285</strain>
    </source>
</reference>
<evidence type="ECO:0000313" key="2">
    <source>
        <dbReference type="EMBL" id="THG92523.1"/>
    </source>
</evidence>
<feature type="compositionally biased region" description="Polar residues" evidence="1">
    <location>
        <begin position="49"/>
        <end position="73"/>
    </location>
</feature>
<protein>
    <submittedName>
        <fullName evidence="2">Uncharacterized protein</fullName>
    </submittedName>
</protein>
<gene>
    <name evidence="2" type="ORF">EW145_g8690</name>
</gene>
<feature type="compositionally biased region" description="Gly residues" evidence="1">
    <location>
        <begin position="75"/>
        <end position="85"/>
    </location>
</feature>
<dbReference type="Proteomes" id="UP000308199">
    <property type="component" value="Unassembled WGS sequence"/>
</dbReference>
<evidence type="ECO:0000256" key="1">
    <source>
        <dbReference type="SAM" id="MobiDB-lite"/>
    </source>
</evidence>
<feature type="compositionally biased region" description="Polar residues" evidence="1">
    <location>
        <begin position="13"/>
        <end position="36"/>
    </location>
</feature>
<dbReference type="AlphaFoldDB" id="A0A4S4K470"/>
<feature type="compositionally biased region" description="Acidic residues" evidence="1">
    <location>
        <begin position="92"/>
        <end position="112"/>
    </location>
</feature>
<feature type="region of interest" description="Disordered" evidence="1">
    <location>
        <begin position="1"/>
        <end position="142"/>
    </location>
</feature>
<accession>A0A4S4K470</accession>
<proteinExistence type="predicted"/>
<keyword evidence="3" id="KW-1185">Reference proteome</keyword>
<dbReference type="EMBL" id="SGPK01001725">
    <property type="protein sequence ID" value="THG92523.1"/>
    <property type="molecule type" value="Genomic_DNA"/>
</dbReference>
<name>A0A4S4K470_9AGAM</name>
<feature type="compositionally biased region" description="Low complexity" evidence="1">
    <location>
        <begin position="1"/>
        <end position="12"/>
    </location>
</feature>
<comment type="caution">
    <text evidence="2">The sequence shown here is derived from an EMBL/GenBank/DDBJ whole genome shotgun (WGS) entry which is preliminary data.</text>
</comment>
<organism evidence="2 3">
    <name type="scientific">Phellinidium pouzarii</name>
    <dbReference type="NCBI Taxonomy" id="167371"/>
    <lineage>
        <taxon>Eukaryota</taxon>
        <taxon>Fungi</taxon>
        <taxon>Dikarya</taxon>
        <taxon>Basidiomycota</taxon>
        <taxon>Agaricomycotina</taxon>
        <taxon>Agaricomycetes</taxon>
        <taxon>Hymenochaetales</taxon>
        <taxon>Hymenochaetaceae</taxon>
        <taxon>Phellinidium</taxon>
    </lineage>
</organism>
<feature type="compositionally biased region" description="Polar residues" evidence="1">
    <location>
        <begin position="118"/>
        <end position="129"/>
    </location>
</feature>
<evidence type="ECO:0000313" key="3">
    <source>
        <dbReference type="Proteomes" id="UP000308199"/>
    </source>
</evidence>